<sequence length="335" mass="36602">MKAIYIEHYGNIDAVQLGIQPMPMLEADDVLVLVSAASVNPLDLKLLSGDLKMISAVKFPFILGSDLAGTVVKIGAEVTQFKLGDEVYAKTDQSGAFAEYSVVKQSNLARKPKNISMQQAASLPLVSLTAWQALFEVAQLRANQKVLIHAGSGGVGSIAIQMAKACGAFVATTTSQNNMGWVKALGADWVIDYQQSQFDALIQDYDVVFDTQGGETLEKSFKVLKKGGIIVSIAGPPDANVVRNLPVNWLLKQLIPLMSYSVRRKAKRHAIRYAFLMMQPNGQQLKDISQWVESFKIKAVIDKVYRFEQIKAALSYVAIGHVQGKVVIEINSKAE</sequence>
<dbReference type="Gene3D" id="3.40.50.720">
    <property type="entry name" value="NAD(P)-binding Rossmann-like Domain"/>
    <property type="match status" value="1"/>
</dbReference>
<dbReference type="SUPFAM" id="SSF50129">
    <property type="entry name" value="GroES-like"/>
    <property type="match status" value="1"/>
</dbReference>
<protein>
    <submittedName>
        <fullName evidence="3">NADPH:quinone reductase-like Zn-dependent oxidoreductase</fullName>
    </submittedName>
</protein>
<dbReference type="InterPro" id="IPR036291">
    <property type="entry name" value="NAD(P)-bd_dom_sf"/>
</dbReference>
<name>A0A4R1XRE7_ACICA</name>
<dbReference type="PROSITE" id="PS01162">
    <property type="entry name" value="QOR_ZETA_CRYSTAL"/>
    <property type="match status" value="1"/>
</dbReference>
<dbReference type="Pfam" id="PF13602">
    <property type="entry name" value="ADH_zinc_N_2"/>
    <property type="match status" value="1"/>
</dbReference>
<evidence type="ECO:0000313" key="3">
    <source>
        <dbReference type="EMBL" id="TCM65782.1"/>
    </source>
</evidence>
<evidence type="ECO:0000313" key="4">
    <source>
        <dbReference type="Proteomes" id="UP000294963"/>
    </source>
</evidence>
<dbReference type="InterPro" id="IPR011032">
    <property type="entry name" value="GroES-like_sf"/>
</dbReference>
<organism evidence="3 4">
    <name type="scientific">Acinetobacter calcoaceticus</name>
    <dbReference type="NCBI Taxonomy" id="471"/>
    <lineage>
        <taxon>Bacteria</taxon>
        <taxon>Pseudomonadati</taxon>
        <taxon>Pseudomonadota</taxon>
        <taxon>Gammaproteobacteria</taxon>
        <taxon>Moraxellales</taxon>
        <taxon>Moraxellaceae</taxon>
        <taxon>Acinetobacter</taxon>
        <taxon>Acinetobacter calcoaceticus/baumannii complex</taxon>
    </lineage>
</organism>
<dbReference type="GO" id="GO:0008270">
    <property type="term" value="F:zinc ion binding"/>
    <property type="evidence" value="ECO:0007669"/>
    <property type="project" value="InterPro"/>
</dbReference>
<dbReference type="AlphaFoldDB" id="A0A4R1XRE7"/>
<proteinExistence type="predicted"/>
<evidence type="ECO:0000256" key="1">
    <source>
        <dbReference type="ARBA" id="ARBA00023002"/>
    </source>
</evidence>
<dbReference type="SUPFAM" id="SSF51735">
    <property type="entry name" value="NAD(P)-binding Rossmann-fold domains"/>
    <property type="match status" value="1"/>
</dbReference>
<feature type="domain" description="Enoyl reductase (ER)" evidence="2">
    <location>
        <begin position="10"/>
        <end position="328"/>
    </location>
</feature>
<gene>
    <name evidence="3" type="ORF">EC844_11419</name>
</gene>
<dbReference type="GO" id="GO:0016491">
    <property type="term" value="F:oxidoreductase activity"/>
    <property type="evidence" value="ECO:0007669"/>
    <property type="project" value="UniProtKB-KW"/>
</dbReference>
<dbReference type="InterPro" id="IPR013154">
    <property type="entry name" value="ADH-like_N"/>
</dbReference>
<accession>A0A4R1XRE7</accession>
<dbReference type="InterPro" id="IPR050700">
    <property type="entry name" value="YIM1/Zinc_Alcohol_DH_Fams"/>
</dbReference>
<comment type="caution">
    <text evidence="3">The sequence shown here is derived from an EMBL/GenBank/DDBJ whole genome shotgun (WGS) entry which is preliminary data.</text>
</comment>
<dbReference type="OrthoDB" id="9785812at2"/>
<reference evidence="3 4" key="1">
    <citation type="submission" date="2019-03" db="EMBL/GenBank/DDBJ databases">
        <title>Genomic analyses of the natural microbiome of Caenorhabditis elegans.</title>
        <authorList>
            <person name="Samuel B."/>
        </authorList>
    </citation>
    <scope>NUCLEOTIDE SEQUENCE [LARGE SCALE GENOMIC DNA]</scope>
    <source>
        <strain evidence="3 4">JUb89</strain>
    </source>
</reference>
<dbReference type="InterPro" id="IPR020843">
    <property type="entry name" value="ER"/>
</dbReference>
<evidence type="ECO:0000259" key="2">
    <source>
        <dbReference type="SMART" id="SM00829"/>
    </source>
</evidence>
<dbReference type="EMBL" id="SLVJ01000014">
    <property type="protein sequence ID" value="TCM65782.1"/>
    <property type="molecule type" value="Genomic_DNA"/>
</dbReference>
<dbReference type="Gene3D" id="3.90.180.10">
    <property type="entry name" value="Medium-chain alcohol dehydrogenases, catalytic domain"/>
    <property type="match status" value="1"/>
</dbReference>
<dbReference type="InterPro" id="IPR002364">
    <property type="entry name" value="Quin_OxRdtase/zeta-crystal_CS"/>
</dbReference>
<dbReference type="PANTHER" id="PTHR11695">
    <property type="entry name" value="ALCOHOL DEHYDROGENASE RELATED"/>
    <property type="match status" value="1"/>
</dbReference>
<dbReference type="CDD" id="cd05289">
    <property type="entry name" value="MDR_like_2"/>
    <property type="match status" value="1"/>
</dbReference>
<keyword evidence="1" id="KW-0560">Oxidoreductase</keyword>
<dbReference type="SMART" id="SM00829">
    <property type="entry name" value="PKS_ER"/>
    <property type="match status" value="1"/>
</dbReference>
<keyword evidence="4" id="KW-1185">Reference proteome</keyword>
<dbReference type="Pfam" id="PF08240">
    <property type="entry name" value="ADH_N"/>
    <property type="match status" value="1"/>
</dbReference>
<dbReference type="Proteomes" id="UP000294963">
    <property type="component" value="Unassembled WGS sequence"/>
</dbReference>
<dbReference type="PANTHER" id="PTHR11695:SF294">
    <property type="entry name" value="RETICULON-4-INTERACTING PROTEIN 1, MITOCHONDRIAL"/>
    <property type="match status" value="1"/>
</dbReference>